<dbReference type="RefSeq" id="WP_107035196.1">
    <property type="nucleotide sequence ID" value="NZ_CAONGC010000006.1"/>
</dbReference>
<sequence>MKLIADCGSTTTKWAMVGDSGAIVERFTSPGMNASLLSPDDLHTTLLCSLPSSRRAQEIDTVHFYAAGCRTGAQRATIADALGAVYPKARIYVDGDLIAAARALCGHNEGIACIMGTGSNCCLYSPDNGGRIVRSISPLGYVLGDEGSGSAIGRRLVADALRGILPDDLCQAVMEFAGTDATGIIEHIYRRHDANRFLASFARLASDHIDRPEIEAIVDGCFDAFIERNLMLLPGYDTLPIGFCGSIAANFTPRLEAALDRHGLKASDIVASPMHGLIQYHACRQK</sequence>
<comment type="caution">
    <text evidence="1">The sequence shown here is derived from an EMBL/GenBank/DDBJ whole genome shotgun (WGS) entry which is preliminary data.</text>
</comment>
<proteinExistence type="predicted"/>
<evidence type="ECO:0000313" key="1">
    <source>
        <dbReference type="EMBL" id="PWB08808.1"/>
    </source>
</evidence>
<dbReference type="CDD" id="cd24079">
    <property type="entry name" value="ASKHA_NBD_PG1100-like"/>
    <property type="match status" value="1"/>
</dbReference>
<protein>
    <submittedName>
        <fullName evidence="1">ATPase</fullName>
    </submittedName>
</protein>
<organism evidence="1 2">
    <name type="scientific">Paramuribaculum intestinale</name>
    <dbReference type="NCBI Taxonomy" id="2094151"/>
    <lineage>
        <taxon>Bacteria</taxon>
        <taxon>Pseudomonadati</taxon>
        <taxon>Bacteroidota</taxon>
        <taxon>Bacteroidia</taxon>
        <taxon>Bacteroidales</taxon>
        <taxon>Muribaculaceae</taxon>
        <taxon>Paramuribaculum</taxon>
    </lineage>
</organism>
<gene>
    <name evidence="1" type="ORF">C5O25_02670</name>
</gene>
<reference evidence="2" key="1">
    <citation type="submission" date="2018-02" db="EMBL/GenBank/DDBJ databases">
        <authorList>
            <person name="Clavel T."/>
            <person name="Strowig T."/>
        </authorList>
    </citation>
    <scope>NUCLEOTIDE SEQUENCE [LARGE SCALE GENOMIC DNA]</scope>
    <source>
        <strain evidence="2">DSM 100764</strain>
    </source>
</reference>
<dbReference type="AlphaFoldDB" id="A0A2V1J096"/>
<dbReference type="EMBL" id="PUBV01000004">
    <property type="protein sequence ID" value="PWB08808.1"/>
    <property type="molecule type" value="Genomic_DNA"/>
</dbReference>
<dbReference type="Proteomes" id="UP000244925">
    <property type="component" value="Unassembled WGS sequence"/>
</dbReference>
<dbReference type="GeneID" id="93424488"/>
<dbReference type="InterPro" id="IPR052519">
    <property type="entry name" value="Euk-type_GlcNAc_Kinase"/>
</dbReference>
<accession>A0A2V1J096</accession>
<dbReference type="PANTHER" id="PTHR43190:SF3">
    <property type="entry name" value="N-ACETYL-D-GLUCOSAMINE KINASE"/>
    <property type="match status" value="1"/>
</dbReference>
<dbReference type="InterPro" id="IPR043129">
    <property type="entry name" value="ATPase_NBD"/>
</dbReference>
<dbReference type="Gene3D" id="3.30.420.40">
    <property type="match status" value="2"/>
</dbReference>
<keyword evidence="2" id="KW-1185">Reference proteome</keyword>
<dbReference type="SUPFAM" id="SSF53067">
    <property type="entry name" value="Actin-like ATPase domain"/>
    <property type="match status" value="2"/>
</dbReference>
<name>A0A2V1J096_9BACT</name>
<evidence type="ECO:0000313" key="2">
    <source>
        <dbReference type="Proteomes" id="UP000244925"/>
    </source>
</evidence>
<dbReference type="PANTHER" id="PTHR43190">
    <property type="entry name" value="N-ACETYL-D-GLUCOSAMINE KINASE"/>
    <property type="match status" value="1"/>
</dbReference>
<dbReference type="Gene3D" id="1.10.720.160">
    <property type="match status" value="1"/>
</dbReference>